<evidence type="ECO:0000256" key="1">
    <source>
        <dbReference type="SAM" id="Phobius"/>
    </source>
</evidence>
<feature type="transmembrane region" description="Helical" evidence="1">
    <location>
        <begin position="189"/>
        <end position="207"/>
    </location>
</feature>
<keyword evidence="1" id="KW-0812">Transmembrane</keyword>
<proteinExistence type="predicted"/>
<dbReference type="Proteomes" id="UP000255036">
    <property type="component" value="Unassembled WGS sequence"/>
</dbReference>
<protein>
    <submittedName>
        <fullName evidence="2">Uncharacterized protein</fullName>
    </submittedName>
</protein>
<evidence type="ECO:0000313" key="3">
    <source>
        <dbReference type="Proteomes" id="UP000255036"/>
    </source>
</evidence>
<name>A0A371ARQ5_9FIRM</name>
<gene>
    <name evidence="2" type="ORF">DWV06_17010</name>
</gene>
<feature type="transmembrane region" description="Helical" evidence="1">
    <location>
        <begin position="137"/>
        <end position="160"/>
    </location>
</feature>
<keyword evidence="3" id="KW-1185">Reference proteome</keyword>
<sequence>MGLDKEEKIEPKRNILAVIYLFCKKHIPEMVVIIPGILTILTYIIKVFEYFWLKGYYDYFNVADEFMLTSVELNIYRLIIGFTVIIVYLIYTIIVVGSKGNWILKGVYFILIPFIINFYLLSYGLTEWGGILIKVKASFLLIFFHWVLIFCLGYCLDITFQSKLTIKNRKKMLKEKSSKFTTFWNIKKLILIFIILCSIIICISYIYTQRNNYARIQKQFDYIEFNDGSYAILGTDGKRFLIQKCEINKKKSTIILDTDTYKIINCQNVLVNRAIFKKAIRKCDL</sequence>
<dbReference type="EMBL" id="QRCT01000050">
    <property type="protein sequence ID" value="RDU22222.1"/>
    <property type="molecule type" value="Genomic_DNA"/>
</dbReference>
<organism evidence="2 3">
    <name type="scientific">Anaerosacchariphilus polymeriproducens</name>
    <dbReference type="NCBI Taxonomy" id="1812858"/>
    <lineage>
        <taxon>Bacteria</taxon>
        <taxon>Bacillati</taxon>
        <taxon>Bacillota</taxon>
        <taxon>Clostridia</taxon>
        <taxon>Lachnospirales</taxon>
        <taxon>Lachnospiraceae</taxon>
        <taxon>Anaerosacchariphilus</taxon>
    </lineage>
</organism>
<feature type="transmembrane region" description="Helical" evidence="1">
    <location>
        <begin position="106"/>
        <end position="125"/>
    </location>
</feature>
<feature type="transmembrane region" description="Helical" evidence="1">
    <location>
        <begin position="30"/>
        <end position="53"/>
    </location>
</feature>
<accession>A0A371ARQ5</accession>
<reference evidence="2 3" key="1">
    <citation type="submission" date="2018-07" db="EMBL/GenBank/DDBJ databases">
        <title>Anaerosacharophilus polymeroproducens gen. nov. sp. nov., an anaerobic bacterium isolated from salt field.</title>
        <authorList>
            <person name="Kim W."/>
            <person name="Yang S.-H."/>
            <person name="Oh J."/>
            <person name="Lee J.-H."/>
            <person name="Kwon K.K."/>
        </authorList>
    </citation>
    <scope>NUCLEOTIDE SEQUENCE [LARGE SCALE GENOMIC DNA]</scope>
    <source>
        <strain evidence="2 3">MCWD5</strain>
    </source>
</reference>
<evidence type="ECO:0000313" key="2">
    <source>
        <dbReference type="EMBL" id="RDU22222.1"/>
    </source>
</evidence>
<dbReference type="AlphaFoldDB" id="A0A371ARQ5"/>
<dbReference type="RefSeq" id="WP_115483403.1">
    <property type="nucleotide sequence ID" value="NZ_QRCT01000050.1"/>
</dbReference>
<keyword evidence="1" id="KW-0472">Membrane</keyword>
<comment type="caution">
    <text evidence="2">The sequence shown here is derived from an EMBL/GenBank/DDBJ whole genome shotgun (WGS) entry which is preliminary data.</text>
</comment>
<keyword evidence="1" id="KW-1133">Transmembrane helix</keyword>
<feature type="transmembrane region" description="Helical" evidence="1">
    <location>
        <begin position="73"/>
        <end position="94"/>
    </location>
</feature>